<protein>
    <recommendedName>
        <fullName evidence="9">Flagellar M-ring protein</fullName>
    </recommendedName>
</protein>
<evidence type="ECO:0000256" key="2">
    <source>
        <dbReference type="ARBA" id="ARBA00004651"/>
    </source>
</evidence>
<dbReference type="Pfam" id="PF08345">
    <property type="entry name" value="YscJ_FliF_C"/>
    <property type="match status" value="1"/>
</dbReference>
<feature type="region of interest" description="Disordered" evidence="10">
    <location>
        <begin position="272"/>
        <end position="346"/>
    </location>
</feature>
<reference evidence="13" key="1">
    <citation type="submission" date="2020-02" db="EMBL/GenBank/DDBJ databases">
        <authorList>
            <person name="Meier V. D."/>
        </authorList>
    </citation>
    <scope>NUCLEOTIDE SEQUENCE</scope>
    <source>
        <strain evidence="13">AVDCRST_MAG08</strain>
    </source>
</reference>
<feature type="compositionally biased region" description="Polar residues" evidence="10">
    <location>
        <begin position="286"/>
        <end position="297"/>
    </location>
</feature>
<dbReference type="EMBL" id="CADCTG010000203">
    <property type="protein sequence ID" value="CAA9262725.1"/>
    <property type="molecule type" value="Genomic_DNA"/>
</dbReference>
<evidence type="ECO:0000256" key="5">
    <source>
        <dbReference type="ARBA" id="ARBA00022692"/>
    </source>
</evidence>
<dbReference type="InterPro" id="IPR000067">
    <property type="entry name" value="FlgMring_FliF"/>
</dbReference>
<evidence type="ECO:0000313" key="13">
    <source>
        <dbReference type="EMBL" id="CAA9262725.1"/>
    </source>
</evidence>
<dbReference type="GO" id="GO:0071973">
    <property type="term" value="P:bacterial-type flagellum-dependent cell motility"/>
    <property type="evidence" value="ECO:0007669"/>
    <property type="project" value="InterPro"/>
</dbReference>
<evidence type="ECO:0000256" key="7">
    <source>
        <dbReference type="ARBA" id="ARBA00023136"/>
    </source>
</evidence>
<dbReference type="PANTHER" id="PTHR30046:SF0">
    <property type="entry name" value="FLAGELLAR M-RING PROTEIN"/>
    <property type="match status" value="1"/>
</dbReference>
<keyword evidence="13" id="KW-0966">Cell projection</keyword>
<keyword evidence="4" id="KW-1003">Cell membrane</keyword>
<proteinExistence type="inferred from homology"/>
<comment type="similarity">
    <text evidence="3 9">Belongs to the FliF family.</text>
</comment>
<comment type="subcellular location">
    <subcellularLocation>
        <location evidence="1 9">Bacterial flagellum basal body</location>
    </subcellularLocation>
    <subcellularLocation>
        <location evidence="2">Cell membrane</location>
        <topology evidence="2">Multi-pass membrane protein</topology>
    </subcellularLocation>
</comment>
<evidence type="ECO:0000256" key="6">
    <source>
        <dbReference type="ARBA" id="ARBA00022989"/>
    </source>
</evidence>
<dbReference type="GO" id="GO:0009431">
    <property type="term" value="C:bacterial-type flagellum basal body, MS ring"/>
    <property type="evidence" value="ECO:0007669"/>
    <property type="project" value="InterPro"/>
</dbReference>
<keyword evidence="8 9" id="KW-0975">Bacterial flagellum</keyword>
<accession>A0A6J4IUX2</accession>
<name>A0A6J4IUX2_9PROT</name>
<feature type="domain" description="Flagellar M-ring N-terminal" evidence="11">
    <location>
        <begin position="39"/>
        <end position="213"/>
    </location>
</feature>
<dbReference type="PRINTS" id="PR01009">
    <property type="entry name" value="FLGMRINGFLIF"/>
</dbReference>
<keyword evidence="5" id="KW-0812">Transmembrane</keyword>
<keyword evidence="13" id="KW-0282">Flagellum</keyword>
<evidence type="ECO:0000259" key="12">
    <source>
        <dbReference type="Pfam" id="PF08345"/>
    </source>
</evidence>
<feature type="domain" description="Flagellar M-ring C-terminal" evidence="12">
    <location>
        <begin position="251"/>
        <end position="411"/>
    </location>
</feature>
<evidence type="ECO:0000256" key="4">
    <source>
        <dbReference type="ARBA" id="ARBA00022475"/>
    </source>
</evidence>
<evidence type="ECO:0000259" key="11">
    <source>
        <dbReference type="Pfam" id="PF01514"/>
    </source>
</evidence>
<keyword evidence="6" id="KW-1133">Transmembrane helix</keyword>
<dbReference type="Gene3D" id="3.30.300.30">
    <property type="match status" value="1"/>
</dbReference>
<feature type="compositionally biased region" description="Basic and acidic residues" evidence="10">
    <location>
        <begin position="272"/>
        <end position="282"/>
    </location>
</feature>
<dbReference type="InterPro" id="IPR045851">
    <property type="entry name" value="AMP-bd_C_sf"/>
</dbReference>
<comment type="function">
    <text evidence="9">The M ring may be actively involved in energy transduction.</text>
</comment>
<sequence>MSGVVAGLKALGPKRLMALAGVGLALLALLAALAMRAGDPPMAPLFGDMEARDAAAVVASLERQRVPYRLEAGGTRILAPADQVPRLRLVLAREGLPAGGGVGWEIFDRAESLTTTPFQQDVNRLRALEGEIARTVRGLAGVRTARVHLALPRREAFSRERGEAQASVVLAMQGSQRLDRDGVQAVLHLVATAVPGLKPSGVSIVDSRGELLARGGQALSGPAQAGGAMLSQEEMRRAHELRIGRSVEELLERTLGPGRVRAEATVEMDFDRVQTTEERFDPENQVARSQQSVNEQNRGAEPPPTTVAGNLPGNNEQQSGGGGSQENRQEETTNYEIGRSTRNTVREHPVVRRLSVAVLVDGVAEAKPGEAAPAWRERTPEELARIASLVRSAVGFDDRRGDRVEVVSMRFVAEPAATAEAVGPLGLPPLSPALLARLAESGLLALVALAGILFVGRPMVGRLSAALIPLDMGAAVVASPAASAAVAGPGGAGSVASSAPAPAALTAEGEEAQPLPEPEAFVSLSHVQGQMRASSLTAMAALVEKHPEEALSVLRRWLSPQEAGGKA</sequence>
<dbReference type="PANTHER" id="PTHR30046">
    <property type="entry name" value="FLAGELLAR M-RING PROTEIN"/>
    <property type="match status" value="1"/>
</dbReference>
<evidence type="ECO:0000256" key="3">
    <source>
        <dbReference type="ARBA" id="ARBA00007971"/>
    </source>
</evidence>
<dbReference type="GO" id="GO:0005886">
    <property type="term" value="C:plasma membrane"/>
    <property type="evidence" value="ECO:0007669"/>
    <property type="project" value="UniProtKB-SubCell"/>
</dbReference>
<dbReference type="InterPro" id="IPR013556">
    <property type="entry name" value="Flag_M-ring_C"/>
</dbReference>
<keyword evidence="7" id="KW-0472">Membrane</keyword>
<evidence type="ECO:0000256" key="9">
    <source>
        <dbReference type="PIRNR" id="PIRNR004862"/>
    </source>
</evidence>
<feature type="compositionally biased region" description="Polar residues" evidence="10">
    <location>
        <begin position="332"/>
        <end position="343"/>
    </location>
</feature>
<dbReference type="InterPro" id="IPR006182">
    <property type="entry name" value="FliF_N_dom"/>
</dbReference>
<evidence type="ECO:0000256" key="10">
    <source>
        <dbReference type="SAM" id="MobiDB-lite"/>
    </source>
</evidence>
<dbReference type="InterPro" id="IPR043427">
    <property type="entry name" value="YscJ/FliF"/>
</dbReference>
<dbReference type="AlphaFoldDB" id="A0A6J4IUX2"/>
<dbReference type="Pfam" id="PF01514">
    <property type="entry name" value="YscJ_FliF"/>
    <property type="match status" value="1"/>
</dbReference>
<dbReference type="NCBIfam" id="TIGR00206">
    <property type="entry name" value="fliF"/>
    <property type="match status" value="1"/>
</dbReference>
<dbReference type="PIRSF" id="PIRSF004862">
    <property type="entry name" value="FliF"/>
    <property type="match status" value="1"/>
</dbReference>
<organism evidence="13">
    <name type="scientific">uncultured Acetobacteraceae bacterium</name>
    <dbReference type="NCBI Taxonomy" id="169975"/>
    <lineage>
        <taxon>Bacteria</taxon>
        <taxon>Pseudomonadati</taxon>
        <taxon>Pseudomonadota</taxon>
        <taxon>Alphaproteobacteria</taxon>
        <taxon>Acetobacterales</taxon>
        <taxon>Acetobacteraceae</taxon>
        <taxon>environmental samples</taxon>
    </lineage>
</organism>
<evidence type="ECO:0000256" key="8">
    <source>
        <dbReference type="ARBA" id="ARBA00023143"/>
    </source>
</evidence>
<gene>
    <name evidence="13" type="ORF">AVDCRST_MAG08-2721</name>
</gene>
<evidence type="ECO:0000256" key="1">
    <source>
        <dbReference type="ARBA" id="ARBA00004117"/>
    </source>
</evidence>
<keyword evidence="13" id="KW-0969">Cilium</keyword>
<dbReference type="GO" id="GO:0003774">
    <property type="term" value="F:cytoskeletal motor activity"/>
    <property type="evidence" value="ECO:0007669"/>
    <property type="project" value="InterPro"/>
</dbReference>